<accession>A0A6L9SBS4</accession>
<keyword evidence="7 8" id="KW-0472">Membrane</keyword>
<feature type="transmembrane region" description="Helical" evidence="8">
    <location>
        <begin position="172"/>
        <end position="190"/>
    </location>
</feature>
<keyword evidence="3" id="KW-0813">Transport</keyword>
<comment type="subcellular location">
    <subcellularLocation>
        <location evidence="1">Cell membrane</location>
        <topology evidence="1">Multi-pass membrane protein</topology>
    </subcellularLocation>
</comment>
<feature type="transmembrane region" description="Helical" evidence="8">
    <location>
        <begin position="210"/>
        <end position="233"/>
    </location>
</feature>
<evidence type="ECO:0000256" key="6">
    <source>
        <dbReference type="ARBA" id="ARBA00022989"/>
    </source>
</evidence>
<dbReference type="Gene3D" id="1.10.3470.10">
    <property type="entry name" value="ABC transporter involved in vitamin B12 uptake, BtuC"/>
    <property type="match status" value="1"/>
</dbReference>
<dbReference type="Proteomes" id="UP000475214">
    <property type="component" value="Unassembled WGS sequence"/>
</dbReference>
<dbReference type="FunFam" id="1.10.3470.10:FF:000001">
    <property type="entry name" value="Vitamin B12 ABC transporter permease BtuC"/>
    <property type="match status" value="1"/>
</dbReference>
<evidence type="ECO:0000256" key="8">
    <source>
        <dbReference type="SAM" id="Phobius"/>
    </source>
</evidence>
<dbReference type="InterPro" id="IPR037294">
    <property type="entry name" value="ABC_BtuC-like"/>
</dbReference>
<protein>
    <submittedName>
        <fullName evidence="9">Iron ABC transporter permease</fullName>
    </submittedName>
</protein>
<evidence type="ECO:0000256" key="2">
    <source>
        <dbReference type="ARBA" id="ARBA00007935"/>
    </source>
</evidence>
<feature type="transmembrane region" description="Helical" evidence="8">
    <location>
        <begin position="88"/>
        <end position="105"/>
    </location>
</feature>
<name>A0A6L9SBS4_9ACTN</name>
<gene>
    <name evidence="9" type="ORF">G1H10_20350</name>
</gene>
<proteinExistence type="inferred from homology"/>
<evidence type="ECO:0000256" key="4">
    <source>
        <dbReference type="ARBA" id="ARBA00022475"/>
    </source>
</evidence>
<evidence type="ECO:0000313" key="10">
    <source>
        <dbReference type="Proteomes" id="UP000475214"/>
    </source>
</evidence>
<sequence>MRTVVTPSVDTPEPQPGLRPVRLPRRWLLLATGVLGLVVLLAMVTGPAGLPLRSVLVEMVNQLPGVELDGGLDEREAAVLWKLRAPRIVLGMLVGGMLAMAGAGYQGVFRNPLADPYLLGVAAGAGLGATFAIVSGGGRLLVPLAAFAGGIAGVAATYALGRSVGGRSTTSLILAGVAVAAFLTALQTYINQRNVESLREVYGWILGRLLTAGWGEVLTVLPYIAVSTVVLLAHRRLLDVLSVGQDEAGTLGVPAGRVRLFVVLAATLGTAAAVAVSGLIGFVGIVVPHIVRMLAGTSYRIVLPLSAVFGAAFLVSADLAARTLISPGELPVGVVTAFIGAPFFTLVLRTSRRVW</sequence>
<dbReference type="Pfam" id="PF01032">
    <property type="entry name" value="FecCD"/>
    <property type="match status" value="1"/>
</dbReference>
<feature type="transmembrane region" description="Helical" evidence="8">
    <location>
        <begin position="27"/>
        <end position="50"/>
    </location>
</feature>
<dbReference type="GO" id="GO:0005886">
    <property type="term" value="C:plasma membrane"/>
    <property type="evidence" value="ECO:0007669"/>
    <property type="project" value="UniProtKB-SubCell"/>
</dbReference>
<evidence type="ECO:0000256" key="5">
    <source>
        <dbReference type="ARBA" id="ARBA00022692"/>
    </source>
</evidence>
<feature type="transmembrane region" description="Helical" evidence="8">
    <location>
        <begin position="330"/>
        <end position="348"/>
    </location>
</feature>
<dbReference type="SUPFAM" id="SSF81345">
    <property type="entry name" value="ABC transporter involved in vitamin B12 uptake, BtuC"/>
    <property type="match status" value="1"/>
</dbReference>
<keyword evidence="4" id="KW-1003">Cell membrane</keyword>
<dbReference type="PANTHER" id="PTHR30472:SF25">
    <property type="entry name" value="ABC TRANSPORTER PERMEASE PROTEIN MJ0876-RELATED"/>
    <property type="match status" value="1"/>
</dbReference>
<evidence type="ECO:0000256" key="1">
    <source>
        <dbReference type="ARBA" id="ARBA00004651"/>
    </source>
</evidence>
<dbReference type="GO" id="GO:0033214">
    <property type="term" value="P:siderophore-iron import into cell"/>
    <property type="evidence" value="ECO:0007669"/>
    <property type="project" value="TreeGrafter"/>
</dbReference>
<reference evidence="9 10" key="1">
    <citation type="submission" date="2020-02" db="EMBL/GenBank/DDBJ databases">
        <authorList>
            <person name="Li X.-J."/>
            <person name="Han X.-M."/>
        </authorList>
    </citation>
    <scope>NUCLEOTIDE SEQUENCE [LARGE SCALE GENOMIC DNA]</scope>
    <source>
        <strain evidence="9 10">CCTCC AB 2017055</strain>
    </source>
</reference>
<feature type="transmembrane region" description="Helical" evidence="8">
    <location>
        <begin position="299"/>
        <end position="321"/>
    </location>
</feature>
<dbReference type="RefSeq" id="WP_163741163.1">
    <property type="nucleotide sequence ID" value="NZ_JAAGOA010000015.1"/>
</dbReference>
<evidence type="ECO:0000256" key="3">
    <source>
        <dbReference type="ARBA" id="ARBA00022448"/>
    </source>
</evidence>
<dbReference type="EMBL" id="JAAGOA010000015">
    <property type="protein sequence ID" value="NEE02523.1"/>
    <property type="molecule type" value="Genomic_DNA"/>
</dbReference>
<evidence type="ECO:0000256" key="7">
    <source>
        <dbReference type="ARBA" id="ARBA00023136"/>
    </source>
</evidence>
<feature type="transmembrane region" description="Helical" evidence="8">
    <location>
        <begin position="140"/>
        <end position="160"/>
    </location>
</feature>
<keyword evidence="5 8" id="KW-0812">Transmembrane</keyword>
<dbReference type="AlphaFoldDB" id="A0A6L9SBS4"/>
<dbReference type="GO" id="GO:0022857">
    <property type="term" value="F:transmembrane transporter activity"/>
    <property type="evidence" value="ECO:0007669"/>
    <property type="project" value="InterPro"/>
</dbReference>
<feature type="transmembrane region" description="Helical" evidence="8">
    <location>
        <begin position="260"/>
        <end position="287"/>
    </location>
</feature>
<organism evidence="9 10">
    <name type="scientific">Phytoactinopolyspora halotolerans</name>
    <dbReference type="NCBI Taxonomy" id="1981512"/>
    <lineage>
        <taxon>Bacteria</taxon>
        <taxon>Bacillati</taxon>
        <taxon>Actinomycetota</taxon>
        <taxon>Actinomycetes</taxon>
        <taxon>Jiangellales</taxon>
        <taxon>Jiangellaceae</taxon>
        <taxon>Phytoactinopolyspora</taxon>
    </lineage>
</organism>
<dbReference type="CDD" id="cd06550">
    <property type="entry name" value="TM_ABC_iron-siderophores_like"/>
    <property type="match status" value="1"/>
</dbReference>
<keyword evidence="6 8" id="KW-1133">Transmembrane helix</keyword>
<comment type="similarity">
    <text evidence="2">Belongs to the binding-protein-dependent transport system permease family. FecCD subfamily.</text>
</comment>
<keyword evidence="10" id="KW-1185">Reference proteome</keyword>
<comment type="caution">
    <text evidence="9">The sequence shown here is derived from an EMBL/GenBank/DDBJ whole genome shotgun (WGS) entry which is preliminary data.</text>
</comment>
<dbReference type="InterPro" id="IPR000522">
    <property type="entry name" value="ABC_transptr_permease_BtuC"/>
</dbReference>
<feature type="transmembrane region" description="Helical" evidence="8">
    <location>
        <begin position="117"/>
        <end position="134"/>
    </location>
</feature>
<evidence type="ECO:0000313" key="9">
    <source>
        <dbReference type="EMBL" id="NEE02523.1"/>
    </source>
</evidence>
<dbReference type="PANTHER" id="PTHR30472">
    <property type="entry name" value="FERRIC ENTEROBACTIN TRANSPORT SYSTEM PERMEASE PROTEIN"/>
    <property type="match status" value="1"/>
</dbReference>